<feature type="transmembrane region" description="Helical" evidence="1">
    <location>
        <begin position="44"/>
        <end position="66"/>
    </location>
</feature>
<keyword evidence="1" id="KW-0472">Membrane</keyword>
<accession>A0A5Q2F938</accession>
<organism evidence="2 3">
    <name type="scientific">Erwinia phage Midgardsormr38</name>
    <dbReference type="NCBI Taxonomy" id="2663326"/>
    <lineage>
        <taxon>Viruses</taxon>
        <taxon>Duplodnaviria</taxon>
        <taxon>Heunggongvirae</taxon>
        <taxon>Uroviricota</taxon>
        <taxon>Caudoviricetes</taxon>
        <taxon>Midgardsormrvirus</taxon>
        <taxon>Midgardsormrvirus midgardsormr38</taxon>
    </lineage>
</organism>
<name>A0A5Q2F938_9CAUD</name>
<dbReference type="GeneID" id="77943285"/>
<reference evidence="2 3" key="1">
    <citation type="submission" date="2019-10" db="EMBL/GenBank/DDBJ databases">
        <title>Complete genome sequence of Erwinia phage Midgardsormr38.</title>
        <authorList>
            <person name="Dislers A."/>
            <person name="Zrelovs N."/>
            <person name="Kazaks A."/>
        </authorList>
    </citation>
    <scope>NUCLEOTIDE SEQUENCE [LARGE SCALE GENOMIC DNA]</scope>
</reference>
<dbReference type="Proteomes" id="UP000349651">
    <property type="component" value="Segment"/>
</dbReference>
<dbReference type="Pfam" id="PF16083">
    <property type="entry name" value="Phage_holin_3_3"/>
    <property type="match status" value="1"/>
</dbReference>
<proteinExistence type="predicted"/>
<protein>
    <submittedName>
        <fullName evidence="2">Holin</fullName>
    </submittedName>
</protein>
<feature type="transmembrane region" description="Helical" evidence="1">
    <location>
        <begin position="12"/>
        <end position="32"/>
    </location>
</feature>
<keyword evidence="1" id="KW-1133">Transmembrane helix</keyword>
<evidence type="ECO:0000256" key="1">
    <source>
        <dbReference type="SAM" id="Phobius"/>
    </source>
</evidence>
<evidence type="ECO:0000313" key="2">
    <source>
        <dbReference type="EMBL" id="QGF22044.1"/>
    </source>
</evidence>
<keyword evidence="3" id="KW-1185">Reference proteome</keyword>
<dbReference type="EMBL" id="MN602881">
    <property type="protein sequence ID" value="QGF22044.1"/>
    <property type="molecule type" value="Genomic_DNA"/>
</dbReference>
<dbReference type="InterPro" id="IPR032126">
    <property type="entry name" value="LydA_holin"/>
</dbReference>
<dbReference type="KEGG" id="vg:77943285"/>
<keyword evidence="1" id="KW-0812">Transmembrane</keyword>
<dbReference type="RefSeq" id="YP_010667173.1">
    <property type="nucleotide sequence ID" value="NC_070949.1"/>
</dbReference>
<sequence>MKNMPYKSDPGFIATLIALGMTVLGAVAAYAYKVLSGDAFSWRTLCLQLIVSIFAGFLMMLLATYWKWPQEVTGAICGMAGWSGSSLIKALEKRFLQKASGDIGVTGND</sequence>
<evidence type="ECO:0000313" key="3">
    <source>
        <dbReference type="Proteomes" id="UP000349651"/>
    </source>
</evidence>